<dbReference type="AlphaFoldDB" id="A0A5A7RAA7"/>
<gene>
    <name evidence="2" type="ORF">STAS_31771</name>
</gene>
<accession>A0A5A7RAA7</accession>
<proteinExistence type="predicted"/>
<feature type="coiled-coil region" evidence="1">
    <location>
        <begin position="156"/>
        <end position="186"/>
    </location>
</feature>
<reference evidence="3" key="1">
    <citation type="journal article" date="2019" name="Curr. Biol.">
        <title>Genome Sequence of Striga asiatica Provides Insight into the Evolution of Plant Parasitism.</title>
        <authorList>
            <person name="Yoshida S."/>
            <person name="Kim S."/>
            <person name="Wafula E.K."/>
            <person name="Tanskanen J."/>
            <person name="Kim Y.M."/>
            <person name="Honaas L."/>
            <person name="Yang Z."/>
            <person name="Spallek T."/>
            <person name="Conn C.E."/>
            <person name="Ichihashi Y."/>
            <person name="Cheong K."/>
            <person name="Cui S."/>
            <person name="Der J.P."/>
            <person name="Gundlach H."/>
            <person name="Jiao Y."/>
            <person name="Hori C."/>
            <person name="Ishida J.K."/>
            <person name="Kasahara H."/>
            <person name="Kiba T."/>
            <person name="Kim M.S."/>
            <person name="Koo N."/>
            <person name="Laohavisit A."/>
            <person name="Lee Y.H."/>
            <person name="Lumba S."/>
            <person name="McCourt P."/>
            <person name="Mortimer J.C."/>
            <person name="Mutuku J.M."/>
            <person name="Nomura T."/>
            <person name="Sasaki-Sekimoto Y."/>
            <person name="Seto Y."/>
            <person name="Wang Y."/>
            <person name="Wakatake T."/>
            <person name="Sakakibara H."/>
            <person name="Demura T."/>
            <person name="Yamaguchi S."/>
            <person name="Yoneyama K."/>
            <person name="Manabe R.I."/>
            <person name="Nelson D.C."/>
            <person name="Schulman A.H."/>
            <person name="Timko M.P."/>
            <person name="dePamphilis C.W."/>
            <person name="Choi D."/>
            <person name="Shirasu K."/>
        </authorList>
    </citation>
    <scope>NUCLEOTIDE SEQUENCE [LARGE SCALE GENOMIC DNA]</scope>
    <source>
        <strain evidence="3">cv. UVA1</strain>
    </source>
</reference>
<comment type="caution">
    <text evidence="2">The sequence shown here is derived from an EMBL/GenBank/DDBJ whole genome shotgun (WGS) entry which is preliminary data.</text>
</comment>
<evidence type="ECO:0000256" key="1">
    <source>
        <dbReference type="SAM" id="Coils"/>
    </source>
</evidence>
<keyword evidence="2" id="KW-0489">Methyltransferase</keyword>
<organism evidence="2 3">
    <name type="scientific">Striga asiatica</name>
    <name type="common">Asiatic witchweed</name>
    <name type="synonym">Buchnera asiatica</name>
    <dbReference type="NCBI Taxonomy" id="4170"/>
    <lineage>
        <taxon>Eukaryota</taxon>
        <taxon>Viridiplantae</taxon>
        <taxon>Streptophyta</taxon>
        <taxon>Embryophyta</taxon>
        <taxon>Tracheophyta</taxon>
        <taxon>Spermatophyta</taxon>
        <taxon>Magnoliopsida</taxon>
        <taxon>eudicotyledons</taxon>
        <taxon>Gunneridae</taxon>
        <taxon>Pentapetalae</taxon>
        <taxon>asterids</taxon>
        <taxon>lamiids</taxon>
        <taxon>Lamiales</taxon>
        <taxon>Orobanchaceae</taxon>
        <taxon>Buchnereae</taxon>
        <taxon>Striga</taxon>
    </lineage>
</organism>
<name>A0A5A7RAA7_STRAF</name>
<dbReference type="GO" id="GO:0032259">
    <property type="term" value="P:methylation"/>
    <property type="evidence" value="ECO:0007669"/>
    <property type="project" value="UniProtKB-KW"/>
</dbReference>
<keyword evidence="2" id="KW-0808">Transferase</keyword>
<dbReference type="EMBL" id="BKCP01010959">
    <property type="protein sequence ID" value="GER54206.1"/>
    <property type="molecule type" value="Genomic_DNA"/>
</dbReference>
<sequence length="188" mass="22648">MWDFALPHTKDEHFQFIREGFSNKWRTATEEKFCTNLLHFIQSEGMKSDADVDMAFEKIYHTCLAEIDPNLTFKECYVTFMVLKDGYWTFKFFLECVNGVFDIHAKTVYLDEDDGEEAFEFWPLAHHYCNNPKPLWETWKIIFEPLRLYSYLGEDLARARRNSRKLDQLLRDYQAEERRMAARRKRGN</sequence>
<protein>
    <submittedName>
        <fullName evidence="2">5-methyltetrahydropteroyltriglutamate--homocysteine methyltransferase</fullName>
    </submittedName>
</protein>
<dbReference type="Proteomes" id="UP000325081">
    <property type="component" value="Unassembled WGS sequence"/>
</dbReference>
<evidence type="ECO:0000313" key="3">
    <source>
        <dbReference type="Proteomes" id="UP000325081"/>
    </source>
</evidence>
<keyword evidence="3" id="KW-1185">Reference proteome</keyword>
<evidence type="ECO:0000313" key="2">
    <source>
        <dbReference type="EMBL" id="GER54206.1"/>
    </source>
</evidence>
<keyword evidence="1" id="KW-0175">Coiled coil</keyword>
<dbReference type="GO" id="GO:0008168">
    <property type="term" value="F:methyltransferase activity"/>
    <property type="evidence" value="ECO:0007669"/>
    <property type="project" value="UniProtKB-KW"/>
</dbReference>